<dbReference type="InterPro" id="IPR029063">
    <property type="entry name" value="SAM-dependent_MTases_sf"/>
</dbReference>
<dbReference type="EMBL" id="UGRS01000002">
    <property type="protein sequence ID" value="SUA43853.1"/>
    <property type="molecule type" value="Genomic_DNA"/>
</dbReference>
<evidence type="ECO:0000256" key="3">
    <source>
        <dbReference type="ARBA" id="ARBA00022679"/>
    </source>
</evidence>
<evidence type="ECO:0000256" key="1">
    <source>
        <dbReference type="ARBA" id="ARBA00011900"/>
    </source>
</evidence>
<dbReference type="SUPFAM" id="SSF53335">
    <property type="entry name" value="S-adenosyl-L-methionine-dependent methyltransferases"/>
    <property type="match status" value="1"/>
</dbReference>
<keyword evidence="2" id="KW-0489">Methyltransferase</keyword>
<evidence type="ECO:0000256" key="4">
    <source>
        <dbReference type="ARBA" id="ARBA00022691"/>
    </source>
</evidence>
<dbReference type="REBASE" id="405787">
    <property type="entry name" value="M1.Nzo12229ORF1329P"/>
</dbReference>
<accession>A0A378WU37</accession>
<organism evidence="6 7">
    <name type="scientific">Neisseria zoodegmatis</name>
    <dbReference type="NCBI Taxonomy" id="326523"/>
    <lineage>
        <taxon>Bacteria</taxon>
        <taxon>Pseudomonadati</taxon>
        <taxon>Pseudomonadota</taxon>
        <taxon>Betaproteobacteria</taxon>
        <taxon>Neisseriales</taxon>
        <taxon>Neisseriaceae</taxon>
        <taxon>Neisseria</taxon>
    </lineage>
</organism>
<dbReference type="PANTHER" id="PTHR33841:SF5">
    <property type="entry name" value="DNA METHYLASE (MODIFICATION METHYLASE) (METHYLTRANSFERASE)-RELATED"/>
    <property type="match status" value="1"/>
</dbReference>
<dbReference type="RefSeq" id="WP_115134062.1">
    <property type="nucleotide sequence ID" value="NZ_UGRS01000002.1"/>
</dbReference>
<evidence type="ECO:0000256" key="5">
    <source>
        <dbReference type="ARBA" id="ARBA00047942"/>
    </source>
</evidence>
<name>A0A378WU37_9NEIS</name>
<dbReference type="Proteomes" id="UP000254055">
    <property type="component" value="Unassembled WGS sequence"/>
</dbReference>
<reference evidence="6 7" key="1">
    <citation type="submission" date="2018-06" db="EMBL/GenBank/DDBJ databases">
        <authorList>
            <consortium name="Pathogen Informatics"/>
            <person name="Doyle S."/>
        </authorList>
    </citation>
    <scope>NUCLEOTIDE SEQUENCE [LARGE SCALE GENOMIC DNA]</scope>
    <source>
        <strain evidence="6 7">NCTC12229</strain>
    </source>
</reference>
<evidence type="ECO:0000313" key="7">
    <source>
        <dbReference type="Proteomes" id="UP000254055"/>
    </source>
</evidence>
<protein>
    <recommendedName>
        <fullName evidence="1">site-specific DNA-methyltransferase (adenine-specific)</fullName>
        <ecNumber evidence="1">2.1.1.72</ecNumber>
    </recommendedName>
</protein>
<dbReference type="Gene3D" id="3.40.50.150">
    <property type="entry name" value="Vaccinia Virus protein VP39"/>
    <property type="match status" value="1"/>
</dbReference>
<proteinExistence type="predicted"/>
<dbReference type="InterPro" id="IPR050953">
    <property type="entry name" value="N4_N6_ade-DNA_methylase"/>
</dbReference>
<keyword evidence="3" id="KW-0808">Transferase</keyword>
<dbReference type="EC" id="2.1.1.72" evidence="1"/>
<evidence type="ECO:0000313" key="6">
    <source>
        <dbReference type="EMBL" id="SUA43853.1"/>
    </source>
</evidence>
<comment type="catalytic activity">
    <reaction evidence="5">
        <text>a 2'-deoxyadenosine in DNA + S-adenosyl-L-methionine = an N(6)-methyl-2'-deoxyadenosine in DNA + S-adenosyl-L-homocysteine + H(+)</text>
        <dbReference type="Rhea" id="RHEA:15197"/>
        <dbReference type="Rhea" id="RHEA-COMP:12418"/>
        <dbReference type="Rhea" id="RHEA-COMP:12419"/>
        <dbReference type="ChEBI" id="CHEBI:15378"/>
        <dbReference type="ChEBI" id="CHEBI:57856"/>
        <dbReference type="ChEBI" id="CHEBI:59789"/>
        <dbReference type="ChEBI" id="CHEBI:90615"/>
        <dbReference type="ChEBI" id="CHEBI:90616"/>
        <dbReference type="EC" id="2.1.1.72"/>
    </reaction>
</comment>
<dbReference type="OrthoDB" id="9782445at2"/>
<dbReference type="PANTHER" id="PTHR33841">
    <property type="entry name" value="DNA METHYLTRANSFERASE YEEA-RELATED"/>
    <property type="match status" value="1"/>
</dbReference>
<evidence type="ECO:0000256" key="2">
    <source>
        <dbReference type="ARBA" id="ARBA00022603"/>
    </source>
</evidence>
<gene>
    <name evidence="6" type="ORF">NCTC12229_01329</name>
</gene>
<keyword evidence="4" id="KW-0949">S-adenosyl-L-methionine</keyword>
<dbReference type="AlphaFoldDB" id="A0A378WU37"/>
<dbReference type="GO" id="GO:0009007">
    <property type="term" value="F:site-specific DNA-methyltransferase (adenine-specific) activity"/>
    <property type="evidence" value="ECO:0007669"/>
    <property type="project" value="UniProtKB-EC"/>
</dbReference>
<dbReference type="GO" id="GO:0032259">
    <property type="term" value="P:methylation"/>
    <property type="evidence" value="ECO:0007669"/>
    <property type="project" value="UniProtKB-KW"/>
</dbReference>
<sequence length="211" mass="23837">MQVKSKQRVTDHGEVYTHEREVKAMLDLVADQAANPEKTFLEPACGTGNFLAEILRRKLHTVAQKHRKIQTDYERTLIVAVGGLYGIELLPDNAEECRARLLEIAQTHYRKAFPKTFKPACIDSVRRILQCNIICGDALSLKTADGSDIVFAEWKPVNGSLIKRRDYVFSDLIHKSSERELPLFSDLGDAAYIPEPVRDYPLAHYLEAGNV</sequence>